<dbReference type="InterPro" id="IPR000873">
    <property type="entry name" value="AMP-dep_synth/lig_dom"/>
</dbReference>
<gene>
    <name evidence="8" type="ORF">PQ456_11085</name>
</gene>
<proteinExistence type="inferred from homology"/>
<dbReference type="PROSITE" id="PS50075">
    <property type="entry name" value="CARRIER"/>
    <property type="match status" value="2"/>
</dbReference>
<evidence type="ECO:0000259" key="7">
    <source>
        <dbReference type="PROSITE" id="PS50075"/>
    </source>
</evidence>
<feature type="domain" description="Carrier" evidence="7">
    <location>
        <begin position="780"/>
        <end position="855"/>
    </location>
</feature>
<dbReference type="GO" id="GO:0017000">
    <property type="term" value="P:antibiotic biosynthetic process"/>
    <property type="evidence" value="ECO:0007669"/>
    <property type="project" value="UniProtKB-KW"/>
</dbReference>
<comment type="cofactor">
    <cofactor evidence="1">
        <name>pantetheine 4'-phosphate</name>
        <dbReference type="ChEBI" id="CHEBI:47942"/>
    </cofactor>
</comment>
<dbReference type="InterPro" id="IPR020806">
    <property type="entry name" value="PKS_PP-bd"/>
</dbReference>
<evidence type="ECO:0000313" key="9">
    <source>
        <dbReference type="Proteomes" id="UP001220509"/>
    </source>
</evidence>
<dbReference type="NCBIfam" id="NF003417">
    <property type="entry name" value="PRK04813.1"/>
    <property type="match status" value="2"/>
</dbReference>
<name>A0AAX3M9D3_9BACL</name>
<keyword evidence="4" id="KW-0597">Phosphoprotein</keyword>
<dbReference type="Gene3D" id="3.30.559.10">
    <property type="entry name" value="Chloramphenicol acetyltransferase-like domain"/>
    <property type="match status" value="1"/>
</dbReference>
<dbReference type="Pfam" id="PF13193">
    <property type="entry name" value="AMP-binding_C"/>
    <property type="match status" value="1"/>
</dbReference>
<dbReference type="FunFam" id="3.30.300.30:FF:000010">
    <property type="entry name" value="Enterobactin synthetase component F"/>
    <property type="match status" value="1"/>
</dbReference>
<dbReference type="KEGG" id="pka:PQ456_11085"/>
<accession>A0AAX3M9D3</accession>
<dbReference type="FunFam" id="3.40.50.980:FF:000002">
    <property type="entry name" value="Enterobactin synthetase component F"/>
    <property type="match status" value="1"/>
</dbReference>
<sequence length="2138" mass="242958">MSDNFTNSVLAANDKTVKEKAYWQEKMQGDPVMSVFPSEHRIIDGGEGANSVSFQFNHAVSNQLKHISNGSDYGMFILFVAGMNLLLSQYTNSSDIVIAMPAFRQAHDVDNEDEARLLVLRTSLQNCNHFRDVLKATKQTVTKANVHQNYPFHLVMKHGGMLTDLDTDTQAQILVGFDRVHDLPQVKESRAEIIIILSSSEQTLEVQFSFNQSRFEPKTAQQWGTHLERLFEEALFHPEKSLSEIGVLKNNEIEILTNQFNNTQAEYDKEATLPHLFEEQTARTPDQTAAVFSTGSWTYSELNKRANQLARTLQAKGVKPDQLVGVLLERSPEMMMGLLAILKAGGAYVPIDPTYPKERISYVLQDSGASLLLTRGKETTLDVHFEGEVLDLTDEALYTNDDTDLSGGAGANDIAYVIYTSGSTGEPKGVMIEHQAVINRLQWMQKQFPLTTRDVILQKTPFSFDVSVWELFWWSLSGASVVFAEPGAEKDPEALAQSVHEHQVTVMHFVPSMLQLFLEHVEATGGDKLRSLRRVFVSGETLQASQASRFGRLLKDRWGTELINLYGPTEATVDVSYHECSCEDHVTHIPIGQPIDNMSLYILDREGRVQPVGVPGELYIGGVGLARGYWNRPELTEERFTTQKAVPGIRLYRTGDIGKWLSNGEMAYGGRIDHQVKIRGNRIELGEIETQLLRHPQIQEAVVTVHEAEAGRKELSAYYVSEGVLGIGAIQAYVGERLPAYMVPTYGRQLETMPLTANGKLDRKRLPAPQAQAEQRRYAAPRNEVEEQLASVWQEVLGIERIGIDEPYQEIGGDSIKTIRIIFLIKKRCQIDLQMLEFYQHPTIRDLADFLKNRDSNESDEKLAVAKEKLAQWQQELFQSDIEWLLPNKEIEEVLPLSDIQQGMIYHSLTHPQSSLYHEQFLYEFQDDSFSEQTFRQAMELLIDKHAIFRTTFNLKDLSVPVQLVHRQVSVDLELISLVDLVREKQENFLNSFLEQDRKQPFIQDAVSSNIIWRMRVFQLNEHHYCLAWLYHHAMMDGWSNASFITELWQIYFGLKQGLVELKPLRHSYRDMLIEQWSIQDDPEVHSYWRNELENYKRFESPFAVVEEELDESLDITTIILNEEINLLSLMQAAKINHVSLKTILFTAYACMMHMIDAENDFVVGVVVNNRPLVEDGEKILGCFLNSIPVRIRINGTTALQEFMLEMDKKLLEAQQYGKLSLARILQAVGEHDGGGNKLFDNIFNYVDLYVYDGVSREMRDHQTLDNVGNYERTNALFQFDCFMENEHLHIVVRHETSFYPKVDVECMISSYARILKAIIDGSETILNKTLFSDPNQIRLLRERAETYATPLPDEPTISGLIDAQAKRSAQRTALISQSERLTYAELNRRVDQLAWRLVRSGVKEGDIVALMARRSIEMMIGLLAILRAGGAYLPIDPDYPDERIQHMFTDSGTNVLLTHQPYNERVNFGGEILDLAEHIYEENDAIKRSFPHIRPNNLAYCIYTSGSTGLPKGVLIEHRSVVNLLEGMTQLISFQEDQTFLSVTTISFDIFVLETLLPLMKGMCVVIANAEEQIDPAALGRLMLNHDVSMLQVTPSRLRLLLDNEIAIEGMAKLTNIMIGGESFGIELIHTFREHSSARVFNMYGPTETTVWSMVADLTEADEVTLGRPIANTEVLIVDRNGQLQPFGTVGELCIAGAGLARGYHGLPDMTQAKFVTHPIDSSQRIYKTGDLARWQMDGQIKYIGRRDHQVKIRGYRVELSEIEHVLGSYAGISSPLVVAQKRDTDESYLIAYYLSEKELPVALLREHLTDRLPDYMIPGAFVQLEYYPLLPNGKINRAALPEPNLSRNAMITPFRQAVTDIEQRLAQLWQEIVRIETIGMDDNFLEAGGNSISLVQFHAKLESFYPNQISIAEMFSYPTIGKLAAKLEQAIPKKKIEIDRLLLPKHFLNLSGSLTNENTFLFHLSNPAVDELAILAQSYNVETDDVLLAAGIYLFHEITEQQVISLQTMTTLKNEMITVSVDMQEISHFSQLFHSIYEQRTQAILTYKLEDFQLFAKRVRHGAIAPLFYRSSLETSHQRLSDWFGFMLGYSIKEGRVTFTCDYDGNMINEISMEQWAAGYIKLLGVLTNQFLKEAP</sequence>
<dbReference type="GO" id="GO:0031177">
    <property type="term" value="F:phosphopantetheine binding"/>
    <property type="evidence" value="ECO:0007669"/>
    <property type="project" value="InterPro"/>
</dbReference>
<dbReference type="FunFam" id="3.40.50.12780:FF:000012">
    <property type="entry name" value="Non-ribosomal peptide synthetase"/>
    <property type="match status" value="2"/>
</dbReference>
<dbReference type="Pfam" id="PF00501">
    <property type="entry name" value="AMP-binding"/>
    <property type="match status" value="2"/>
</dbReference>
<dbReference type="Proteomes" id="UP001220509">
    <property type="component" value="Chromosome"/>
</dbReference>
<reference evidence="8 9" key="1">
    <citation type="submission" date="2023-02" db="EMBL/GenBank/DDBJ databases">
        <title>Genome sequence of Paenibacillus kyungheensis KACC 18744.</title>
        <authorList>
            <person name="Kim S."/>
            <person name="Heo J."/>
            <person name="Kwon S.-W."/>
        </authorList>
    </citation>
    <scope>NUCLEOTIDE SEQUENCE [LARGE SCALE GENOMIC DNA]</scope>
    <source>
        <strain evidence="8 9">KACC 18744</strain>
    </source>
</reference>
<organism evidence="8 9">
    <name type="scientific">Paenibacillus kyungheensis</name>
    <dbReference type="NCBI Taxonomy" id="1452732"/>
    <lineage>
        <taxon>Bacteria</taxon>
        <taxon>Bacillati</taxon>
        <taxon>Bacillota</taxon>
        <taxon>Bacilli</taxon>
        <taxon>Bacillales</taxon>
        <taxon>Paenibacillaceae</taxon>
        <taxon>Paenibacillus</taxon>
    </lineage>
</organism>
<evidence type="ECO:0000256" key="5">
    <source>
        <dbReference type="ARBA" id="ARBA00023194"/>
    </source>
</evidence>
<dbReference type="GO" id="GO:0005829">
    <property type="term" value="C:cytosol"/>
    <property type="evidence" value="ECO:0007669"/>
    <property type="project" value="TreeGrafter"/>
</dbReference>
<dbReference type="Gene3D" id="3.30.559.30">
    <property type="entry name" value="Nonribosomal peptide synthetase, condensation domain"/>
    <property type="match status" value="3"/>
</dbReference>
<evidence type="ECO:0000256" key="1">
    <source>
        <dbReference type="ARBA" id="ARBA00001957"/>
    </source>
</evidence>
<dbReference type="CDD" id="cd05930">
    <property type="entry name" value="A_NRPS"/>
    <property type="match status" value="2"/>
</dbReference>
<keyword evidence="9" id="KW-1185">Reference proteome</keyword>
<protein>
    <submittedName>
        <fullName evidence="8">Amino acid adenylation domain-containing protein</fullName>
    </submittedName>
</protein>
<dbReference type="InterPro" id="IPR009081">
    <property type="entry name" value="PP-bd_ACP"/>
</dbReference>
<dbReference type="NCBIfam" id="TIGR01733">
    <property type="entry name" value="AA-adenyl-dom"/>
    <property type="match status" value="2"/>
</dbReference>
<dbReference type="FunFam" id="3.40.50.980:FF:000001">
    <property type="entry name" value="Non-ribosomal peptide synthetase"/>
    <property type="match status" value="2"/>
</dbReference>
<dbReference type="Gene3D" id="3.40.50.980">
    <property type="match status" value="4"/>
</dbReference>
<dbReference type="SUPFAM" id="SSF52777">
    <property type="entry name" value="CoA-dependent acyltransferases"/>
    <property type="match status" value="4"/>
</dbReference>
<comment type="similarity">
    <text evidence="2">Belongs to the ATP-dependent AMP-binding enzyme family.</text>
</comment>
<dbReference type="InterPro" id="IPR001242">
    <property type="entry name" value="Condensation_dom"/>
</dbReference>
<dbReference type="SUPFAM" id="SSF47336">
    <property type="entry name" value="ACP-like"/>
    <property type="match status" value="2"/>
</dbReference>
<feature type="domain" description="Carrier" evidence="7">
    <location>
        <begin position="1858"/>
        <end position="1933"/>
    </location>
</feature>
<dbReference type="Gene3D" id="3.30.300.30">
    <property type="match status" value="2"/>
</dbReference>
<dbReference type="InterPro" id="IPR023213">
    <property type="entry name" value="CAT-like_dom_sf"/>
</dbReference>
<dbReference type="GO" id="GO:0008610">
    <property type="term" value="P:lipid biosynthetic process"/>
    <property type="evidence" value="ECO:0007669"/>
    <property type="project" value="UniProtKB-ARBA"/>
</dbReference>
<evidence type="ECO:0000256" key="6">
    <source>
        <dbReference type="ARBA" id="ARBA00023268"/>
    </source>
</evidence>
<dbReference type="InterPro" id="IPR045851">
    <property type="entry name" value="AMP-bd_C_sf"/>
</dbReference>
<dbReference type="GO" id="GO:0043041">
    <property type="term" value="P:amino acid activation for nonribosomal peptide biosynthetic process"/>
    <property type="evidence" value="ECO:0007669"/>
    <property type="project" value="TreeGrafter"/>
</dbReference>
<evidence type="ECO:0000256" key="4">
    <source>
        <dbReference type="ARBA" id="ARBA00022553"/>
    </source>
</evidence>
<dbReference type="PROSITE" id="PS00455">
    <property type="entry name" value="AMP_BINDING"/>
    <property type="match status" value="1"/>
</dbReference>
<evidence type="ECO:0000313" key="8">
    <source>
        <dbReference type="EMBL" id="WCT58026.1"/>
    </source>
</evidence>
<dbReference type="Pfam" id="PF00550">
    <property type="entry name" value="PP-binding"/>
    <property type="match status" value="2"/>
</dbReference>
<dbReference type="PANTHER" id="PTHR45527">
    <property type="entry name" value="NONRIBOSOMAL PEPTIDE SYNTHETASE"/>
    <property type="match status" value="1"/>
</dbReference>
<evidence type="ECO:0000256" key="2">
    <source>
        <dbReference type="ARBA" id="ARBA00006432"/>
    </source>
</evidence>
<dbReference type="Pfam" id="PF00668">
    <property type="entry name" value="Condensation"/>
    <property type="match status" value="2"/>
</dbReference>
<keyword evidence="3" id="KW-0596">Phosphopantetheine</keyword>
<dbReference type="InterPro" id="IPR010071">
    <property type="entry name" value="AA_adenyl_dom"/>
</dbReference>
<dbReference type="SMART" id="SM00823">
    <property type="entry name" value="PKS_PP"/>
    <property type="match status" value="2"/>
</dbReference>
<keyword evidence="6" id="KW-0511">Multifunctional enzyme</keyword>
<dbReference type="PROSITE" id="PS00012">
    <property type="entry name" value="PHOSPHOPANTETHEINE"/>
    <property type="match status" value="1"/>
</dbReference>
<dbReference type="PANTHER" id="PTHR45527:SF14">
    <property type="entry name" value="PLIPASTATIN SYNTHASE SUBUNIT B"/>
    <property type="match status" value="1"/>
</dbReference>
<dbReference type="EMBL" id="CP117416">
    <property type="protein sequence ID" value="WCT58026.1"/>
    <property type="molecule type" value="Genomic_DNA"/>
</dbReference>
<evidence type="ECO:0000256" key="3">
    <source>
        <dbReference type="ARBA" id="ARBA00022450"/>
    </source>
</evidence>
<dbReference type="InterPro" id="IPR006162">
    <property type="entry name" value="Ppantetheine_attach_site"/>
</dbReference>
<keyword evidence="5" id="KW-0045">Antibiotic biosynthesis</keyword>
<dbReference type="InterPro" id="IPR036736">
    <property type="entry name" value="ACP-like_sf"/>
</dbReference>
<dbReference type="SUPFAM" id="SSF56801">
    <property type="entry name" value="Acetyl-CoA synthetase-like"/>
    <property type="match status" value="2"/>
</dbReference>
<dbReference type="InterPro" id="IPR025110">
    <property type="entry name" value="AMP-bd_C"/>
</dbReference>
<dbReference type="GO" id="GO:0044550">
    <property type="term" value="P:secondary metabolite biosynthetic process"/>
    <property type="evidence" value="ECO:0007669"/>
    <property type="project" value="UniProtKB-ARBA"/>
</dbReference>
<dbReference type="InterPro" id="IPR020845">
    <property type="entry name" value="AMP-binding_CS"/>
</dbReference>
<dbReference type="Gene3D" id="1.10.1200.10">
    <property type="entry name" value="ACP-like"/>
    <property type="match status" value="2"/>
</dbReference>
<dbReference type="GO" id="GO:0003824">
    <property type="term" value="F:catalytic activity"/>
    <property type="evidence" value="ECO:0007669"/>
    <property type="project" value="UniProtKB-KW"/>
</dbReference>
<dbReference type="RefSeq" id="WP_273616187.1">
    <property type="nucleotide sequence ID" value="NZ_CP117416.1"/>
</dbReference>
<dbReference type="Gene3D" id="2.30.38.10">
    <property type="entry name" value="Luciferase, Domain 3"/>
    <property type="match status" value="2"/>
</dbReference>